<sequence>MDSSDDSYQAVKSEEQLVHNMFTHKLLPQTDLYVMLFRNQLIVQDKQQKNIDTYPQKDFFDKRELGHLFKPILHEGQLFFKFDSSIYVLNNNVIEKADESYHTFDVFNKKSSSSSSAFTSVLLDVCALFSFNGKLYTKYLDKHHNIDELYVKEKNGFVFVKRCEGFFVQFCDKVLVLSENGVFKLNDDLTLQLISQVQQRMSLRYGCHIVTYNNEQVYIFDMITETTKIVEFDEKFKHEKIYEVLELGCTGLQLKTEILAEVFGAEYPQQLKQYWDNYMDKHCDQYPIYLETIKKLIPFSQLCQHYNEKYIQKAEYYQRSFETHQFMHREKQTRVVNALSTLSQLLNQASNHLANISQVETYQ</sequence>
<accession>A0ABP1GFR3</accession>
<dbReference type="Proteomes" id="UP001642409">
    <property type="component" value="Unassembled WGS sequence"/>
</dbReference>
<comment type="caution">
    <text evidence="1">The sequence shown here is derived from an EMBL/GenBank/DDBJ whole genome shotgun (WGS) entry which is preliminary data.</text>
</comment>
<keyword evidence="2" id="KW-1185">Reference proteome</keyword>
<proteinExistence type="predicted"/>
<gene>
    <name evidence="1" type="ORF">HINF_LOCUS868</name>
</gene>
<protein>
    <submittedName>
        <fullName evidence="1">Uncharacterized protein</fullName>
    </submittedName>
</protein>
<name>A0ABP1GFR3_9EUKA</name>
<dbReference type="EMBL" id="CAXDID020000002">
    <property type="protein sequence ID" value="CAL5970928.1"/>
    <property type="molecule type" value="Genomic_DNA"/>
</dbReference>
<organism evidence="1 2">
    <name type="scientific">Hexamita inflata</name>
    <dbReference type="NCBI Taxonomy" id="28002"/>
    <lineage>
        <taxon>Eukaryota</taxon>
        <taxon>Metamonada</taxon>
        <taxon>Diplomonadida</taxon>
        <taxon>Hexamitidae</taxon>
        <taxon>Hexamitinae</taxon>
        <taxon>Hexamita</taxon>
    </lineage>
</organism>
<reference evidence="1 2" key="1">
    <citation type="submission" date="2024-07" db="EMBL/GenBank/DDBJ databases">
        <authorList>
            <person name="Akdeniz Z."/>
        </authorList>
    </citation>
    <scope>NUCLEOTIDE SEQUENCE [LARGE SCALE GENOMIC DNA]</scope>
</reference>
<evidence type="ECO:0000313" key="2">
    <source>
        <dbReference type="Proteomes" id="UP001642409"/>
    </source>
</evidence>
<evidence type="ECO:0000313" key="1">
    <source>
        <dbReference type="EMBL" id="CAL5970928.1"/>
    </source>
</evidence>